<dbReference type="EMBL" id="BKCJ010002501">
    <property type="protein sequence ID" value="GEU48988.1"/>
    <property type="molecule type" value="Genomic_DNA"/>
</dbReference>
<dbReference type="GO" id="GO:0003676">
    <property type="term" value="F:nucleic acid binding"/>
    <property type="evidence" value="ECO:0007669"/>
    <property type="project" value="InterPro"/>
</dbReference>
<gene>
    <name evidence="7" type="ORF">Tci_020966</name>
</gene>
<dbReference type="SUPFAM" id="SSF57756">
    <property type="entry name" value="Retrovirus zinc finger-like domains"/>
    <property type="match status" value="1"/>
</dbReference>
<evidence type="ECO:0000256" key="2">
    <source>
        <dbReference type="PROSITE-ProRule" id="PRU00047"/>
    </source>
</evidence>
<feature type="domain" description="CCHC-type" evidence="6">
    <location>
        <begin position="242"/>
        <end position="257"/>
    </location>
</feature>
<dbReference type="InterPro" id="IPR012337">
    <property type="entry name" value="RNaseH-like_sf"/>
</dbReference>
<sequence length="964" mass="110066">MILESVKNGPLLWPTVEENGVTRQKKYSELSATEAIQAECDVKASNIILQGLPPEVYALVSNHKVAKELWERIQLLMQGTSLTKQERKCKLYDEFNKFAYKNGESLRDFYLRFSLLLNDMNIYNMKLEQFQVNTKFLNTLPPEWNKFVTNVKLVRDLHITNVDQLHAYLGQHEYHANGVRIMHERTSDQLASVANHQMTKLPYQTHQQLPTYSISTISLIIPVFLVWITISFFTGNIGLLFCYNCKGEGHMSKQCTKPKRKRDEAWCKDKKLKAHSMSSPTMPLIKPMIWMLMTLTENSKESNLSSRTIIVEVPKELPKVSMVNSSLKKLKFHLASFDVAVEQHFIEKNKFQDKMKDVLKENERLLEQAISTDIVNIFVNNSFSQQSAPTFDQLFEINDLKAQSQEKDTVIMKLKERIKSLRALKDTLSKLKGKAVVNEAVTLHPIDLEFLKIDVAPLAPKLRNNKTAHYDYLKHTQEETATLREIVENERLLNPLSTCLDYVCKYAKRIQELLIILKQTCPSINDLGVNLLSSTSGSQPQGNTKKDRIQQTQSIAKKNKLEDHPSNHMTGDRSQLINFVHKFLRTVKFGNDHVAKVMGYGDYKIRNVTISKVYFMEGLGHNLFSVRQFCDSDLEVAFRQHTCFIRNLDGVDLLTRSRGNNLYTLSLGDMMASSPICLLSKASKTKSWLWHRCLSHLNFGAINHLARQGLVRGLLRLNLKKIISVLHVQWAKVPVHRIRTDNGTEFVNQTLREYYEQAEAVATACYTQNRSIIRVRHGKTPYDLFHNKLHGLSFLHVFGALCYPTNDCKNLGKLQPKADIGIFIGYAPTKKAFRIYNRRARRIVETIHVDFEELKEINDWDLLFQPLFDELLSAPPSVDSSAPEVIAPIAEVIPPVQAESTSSPSSTIVDQDAPSHSKSQITPETQSPVIPQDVKEDIHDIEVAHMENDPLFSVLIPEVASAQS</sequence>
<feature type="compositionally biased region" description="Polar residues" evidence="4">
    <location>
        <begin position="898"/>
        <end position="929"/>
    </location>
</feature>
<dbReference type="InterPro" id="IPR039537">
    <property type="entry name" value="Retrotran_Ty1/copia-like"/>
</dbReference>
<dbReference type="Pfam" id="PF14223">
    <property type="entry name" value="Retrotran_gag_2"/>
    <property type="match status" value="1"/>
</dbReference>
<proteinExistence type="predicted"/>
<keyword evidence="3" id="KW-0175">Coiled coil</keyword>
<keyword evidence="5" id="KW-0812">Transmembrane</keyword>
<dbReference type="PANTHER" id="PTHR42648:SF32">
    <property type="entry name" value="RIBONUCLEASE H-LIKE DOMAIN, GAG-PRE-INTEGRASE DOMAIN PROTEIN-RELATED"/>
    <property type="match status" value="1"/>
</dbReference>
<dbReference type="Pfam" id="PF00098">
    <property type="entry name" value="zf-CCHC"/>
    <property type="match status" value="1"/>
</dbReference>
<organism evidence="7">
    <name type="scientific">Tanacetum cinerariifolium</name>
    <name type="common">Dalmatian daisy</name>
    <name type="synonym">Chrysanthemum cinerariifolium</name>
    <dbReference type="NCBI Taxonomy" id="118510"/>
    <lineage>
        <taxon>Eukaryota</taxon>
        <taxon>Viridiplantae</taxon>
        <taxon>Streptophyta</taxon>
        <taxon>Embryophyta</taxon>
        <taxon>Tracheophyta</taxon>
        <taxon>Spermatophyta</taxon>
        <taxon>Magnoliopsida</taxon>
        <taxon>eudicotyledons</taxon>
        <taxon>Gunneridae</taxon>
        <taxon>Pentapetalae</taxon>
        <taxon>asterids</taxon>
        <taxon>campanulids</taxon>
        <taxon>Asterales</taxon>
        <taxon>Asteraceae</taxon>
        <taxon>Asteroideae</taxon>
        <taxon>Anthemideae</taxon>
        <taxon>Anthemidinae</taxon>
        <taxon>Tanacetum</taxon>
    </lineage>
</organism>
<feature type="transmembrane region" description="Helical" evidence="5">
    <location>
        <begin position="219"/>
        <end position="243"/>
    </location>
</feature>
<dbReference type="Pfam" id="PF22936">
    <property type="entry name" value="Pol_BBD"/>
    <property type="match status" value="1"/>
</dbReference>
<keyword evidence="5" id="KW-1133">Transmembrane helix</keyword>
<evidence type="ECO:0000256" key="3">
    <source>
        <dbReference type="SAM" id="Coils"/>
    </source>
</evidence>
<reference evidence="7" key="1">
    <citation type="journal article" date="2019" name="Sci. Rep.">
        <title>Draft genome of Tanacetum cinerariifolium, the natural source of mosquito coil.</title>
        <authorList>
            <person name="Yamashiro T."/>
            <person name="Shiraishi A."/>
            <person name="Satake H."/>
            <person name="Nakayama K."/>
        </authorList>
    </citation>
    <scope>NUCLEOTIDE SEQUENCE</scope>
</reference>
<dbReference type="InterPro" id="IPR054722">
    <property type="entry name" value="PolX-like_BBD"/>
</dbReference>
<dbReference type="GO" id="GO:0008270">
    <property type="term" value="F:zinc ion binding"/>
    <property type="evidence" value="ECO:0007669"/>
    <property type="project" value="UniProtKB-KW"/>
</dbReference>
<dbReference type="PANTHER" id="PTHR42648">
    <property type="entry name" value="TRANSPOSASE, PUTATIVE-RELATED"/>
    <property type="match status" value="1"/>
</dbReference>
<evidence type="ECO:0000259" key="6">
    <source>
        <dbReference type="PROSITE" id="PS50158"/>
    </source>
</evidence>
<feature type="region of interest" description="Disordered" evidence="4">
    <location>
        <begin position="897"/>
        <end position="933"/>
    </location>
</feature>
<dbReference type="PROSITE" id="PS50158">
    <property type="entry name" value="ZF_CCHC"/>
    <property type="match status" value="1"/>
</dbReference>
<evidence type="ECO:0000313" key="7">
    <source>
        <dbReference type="EMBL" id="GEU48988.1"/>
    </source>
</evidence>
<dbReference type="SUPFAM" id="SSF53098">
    <property type="entry name" value="Ribonuclease H-like"/>
    <property type="match status" value="1"/>
</dbReference>
<evidence type="ECO:0000256" key="4">
    <source>
        <dbReference type="SAM" id="MobiDB-lite"/>
    </source>
</evidence>
<dbReference type="GO" id="GO:0008233">
    <property type="term" value="F:peptidase activity"/>
    <property type="evidence" value="ECO:0007669"/>
    <property type="project" value="UniProtKB-KW"/>
</dbReference>
<dbReference type="InterPro" id="IPR001878">
    <property type="entry name" value="Znf_CCHC"/>
</dbReference>
<dbReference type="SMART" id="SM00343">
    <property type="entry name" value="ZnF_C2HC"/>
    <property type="match status" value="1"/>
</dbReference>
<dbReference type="GO" id="GO:0006508">
    <property type="term" value="P:proteolysis"/>
    <property type="evidence" value="ECO:0007669"/>
    <property type="project" value="UniProtKB-KW"/>
</dbReference>
<dbReference type="InterPro" id="IPR057670">
    <property type="entry name" value="SH3_retrovirus"/>
</dbReference>
<dbReference type="Pfam" id="PF13976">
    <property type="entry name" value="gag_pre-integrs"/>
    <property type="match status" value="1"/>
</dbReference>
<dbReference type="InterPro" id="IPR025724">
    <property type="entry name" value="GAG-pre-integrase_dom"/>
</dbReference>
<evidence type="ECO:0000256" key="1">
    <source>
        <dbReference type="ARBA" id="ARBA00022670"/>
    </source>
</evidence>
<keyword evidence="2" id="KW-0863">Zinc-finger</keyword>
<keyword evidence="2" id="KW-0479">Metal-binding</keyword>
<name>A0A6L2KHQ9_TANCI</name>
<keyword evidence="5" id="KW-0472">Membrane</keyword>
<dbReference type="InterPro" id="IPR036875">
    <property type="entry name" value="Znf_CCHC_sf"/>
</dbReference>
<keyword evidence="2" id="KW-0862">Zinc</keyword>
<feature type="coiled-coil region" evidence="3">
    <location>
        <begin position="397"/>
        <end position="431"/>
    </location>
</feature>
<keyword evidence="1" id="KW-0645">Protease</keyword>
<keyword evidence="1" id="KW-0378">Hydrolase</keyword>
<protein>
    <submittedName>
        <fullName evidence="7">Integrase, catalytic region, zinc finger, CCHC-type, peptidase aspartic, catalytic</fullName>
    </submittedName>
</protein>
<accession>A0A6L2KHQ9</accession>
<evidence type="ECO:0000256" key="5">
    <source>
        <dbReference type="SAM" id="Phobius"/>
    </source>
</evidence>
<comment type="caution">
    <text evidence="7">The sequence shown here is derived from an EMBL/GenBank/DDBJ whole genome shotgun (WGS) entry which is preliminary data.</text>
</comment>
<dbReference type="Pfam" id="PF25597">
    <property type="entry name" value="SH3_retrovirus"/>
    <property type="match status" value="1"/>
</dbReference>
<dbReference type="AlphaFoldDB" id="A0A6L2KHQ9"/>
<dbReference type="Gene3D" id="4.10.60.10">
    <property type="entry name" value="Zinc finger, CCHC-type"/>
    <property type="match status" value="1"/>
</dbReference>